<accession>A0ABV6XLC8</accession>
<protein>
    <submittedName>
        <fullName evidence="1">DUF6193 family natural product biosynthesis protein</fullName>
    </submittedName>
</protein>
<dbReference type="Proteomes" id="UP001592581">
    <property type="component" value="Unassembled WGS sequence"/>
</dbReference>
<dbReference type="InterPro" id="IPR045682">
    <property type="entry name" value="DUF6193"/>
</dbReference>
<evidence type="ECO:0000313" key="2">
    <source>
        <dbReference type="Proteomes" id="UP001592581"/>
    </source>
</evidence>
<name>A0ABV6XLC8_9ACTN</name>
<dbReference type="EMBL" id="JBEUKS010000003">
    <property type="protein sequence ID" value="MFC1439031.1"/>
    <property type="molecule type" value="Genomic_DNA"/>
</dbReference>
<evidence type="ECO:0000313" key="1">
    <source>
        <dbReference type="EMBL" id="MFC1439031.1"/>
    </source>
</evidence>
<comment type="caution">
    <text evidence="1">The sequence shown here is derived from an EMBL/GenBank/DDBJ whole genome shotgun (WGS) entry which is preliminary data.</text>
</comment>
<organism evidence="1 2">
    <name type="scientific">Streptacidiphilus jeojiensis</name>
    <dbReference type="NCBI Taxonomy" id="3229225"/>
    <lineage>
        <taxon>Bacteria</taxon>
        <taxon>Bacillati</taxon>
        <taxon>Actinomycetota</taxon>
        <taxon>Actinomycetes</taxon>
        <taxon>Kitasatosporales</taxon>
        <taxon>Streptomycetaceae</taxon>
        <taxon>Streptacidiphilus</taxon>
    </lineage>
</organism>
<gene>
    <name evidence="1" type="ORF">ABUW04_12230</name>
</gene>
<sequence>MEWCRRLDGIHMPQMNRFPRGHALLAAAYAQPVLRQLMPVTSHFNLWLSTNTTANRRTTGIGPMIWPHYERSYAVRNRSEVLARFETPEEAVAFVVAVLPEGIGPAR</sequence>
<proteinExistence type="predicted"/>
<keyword evidence="2" id="KW-1185">Reference proteome</keyword>
<dbReference type="RefSeq" id="WP_380564540.1">
    <property type="nucleotide sequence ID" value="NZ_JBEUKS010000003.1"/>
</dbReference>
<dbReference type="Pfam" id="PF19692">
    <property type="entry name" value="DUF6193"/>
    <property type="match status" value="1"/>
</dbReference>
<reference evidence="1 2" key="1">
    <citation type="submission" date="2024-06" db="EMBL/GenBank/DDBJ databases">
        <authorList>
            <person name="Lee S.D."/>
        </authorList>
    </citation>
    <scope>NUCLEOTIDE SEQUENCE [LARGE SCALE GENOMIC DNA]</scope>
    <source>
        <strain evidence="1 2">N1-10</strain>
    </source>
</reference>